<evidence type="ECO:0000313" key="1">
    <source>
        <dbReference type="EMBL" id="AKU98519.1"/>
    </source>
</evidence>
<dbReference type="RefSeq" id="WP_146649465.1">
    <property type="nucleotide sequence ID" value="NZ_CP012333.1"/>
</dbReference>
<reference evidence="1 2" key="1">
    <citation type="submission" date="2015-08" db="EMBL/GenBank/DDBJ databases">
        <authorList>
            <person name="Babu N.S."/>
            <person name="Beckwith C.J."/>
            <person name="Beseler K.G."/>
            <person name="Brison A."/>
            <person name="Carone J.V."/>
            <person name="Caskin T.P."/>
            <person name="Diamond M."/>
            <person name="Durham M.E."/>
            <person name="Foxe J.M."/>
            <person name="Go M."/>
            <person name="Henderson B.A."/>
            <person name="Jones I.B."/>
            <person name="McGettigan J.A."/>
            <person name="Micheletti S.J."/>
            <person name="Nasrallah M.E."/>
            <person name="Ortiz D."/>
            <person name="Piller C.R."/>
            <person name="Privatt S.R."/>
            <person name="Schneider S.L."/>
            <person name="Sharp S."/>
            <person name="Smith T.C."/>
            <person name="Stanton J.D."/>
            <person name="Ullery H.E."/>
            <person name="Wilson R.J."/>
            <person name="Serrano M.G."/>
            <person name="Buck G."/>
            <person name="Lee V."/>
            <person name="Wang Y."/>
            <person name="Carvalho R."/>
            <person name="Voegtly L."/>
            <person name="Shi R."/>
            <person name="Duckworth R."/>
            <person name="Johnson A."/>
            <person name="Loviza R."/>
            <person name="Walstead R."/>
            <person name="Shah Z."/>
            <person name="Kiflezghi M."/>
            <person name="Wade K."/>
            <person name="Ball S.L."/>
            <person name="Bradley K.W."/>
            <person name="Asai D.J."/>
            <person name="Bowman C.A."/>
            <person name="Russell D.A."/>
            <person name="Pope W.H."/>
            <person name="Jacobs-Sera D."/>
            <person name="Hendrix R.W."/>
            <person name="Hatfull G.F."/>
        </authorList>
    </citation>
    <scope>NUCLEOTIDE SEQUENCE [LARGE SCALE GENOMIC DNA]</scope>
    <source>
        <strain evidence="1 2">DSM 27648</strain>
    </source>
</reference>
<accession>A0A0K1PZD7</accession>
<dbReference type="STRING" id="1391654.AKJ09_05183"/>
<gene>
    <name evidence="1" type="ORF">AKJ09_05183</name>
</gene>
<keyword evidence="2" id="KW-1185">Reference proteome</keyword>
<evidence type="ECO:0000313" key="2">
    <source>
        <dbReference type="Proteomes" id="UP000064967"/>
    </source>
</evidence>
<dbReference type="OrthoDB" id="5382283at2"/>
<proteinExistence type="predicted"/>
<name>A0A0K1PZD7_9BACT</name>
<organism evidence="1 2">
    <name type="scientific">Labilithrix luteola</name>
    <dbReference type="NCBI Taxonomy" id="1391654"/>
    <lineage>
        <taxon>Bacteria</taxon>
        <taxon>Pseudomonadati</taxon>
        <taxon>Myxococcota</taxon>
        <taxon>Polyangia</taxon>
        <taxon>Polyangiales</taxon>
        <taxon>Labilitrichaceae</taxon>
        <taxon>Labilithrix</taxon>
    </lineage>
</organism>
<dbReference type="EMBL" id="CP012333">
    <property type="protein sequence ID" value="AKU98519.1"/>
    <property type="molecule type" value="Genomic_DNA"/>
</dbReference>
<sequence length="139" mass="15028">MQNRIFFPQAALDQWGIEGKVDLSASDLILLAEGRSYKVVEAVHVVTEVTGANDAHQIVGKVKSKVSLEELGAEILENSMIIGDNAYDVIPGWAGMAKSTFASHLLSGERMNARGGKTDVGSAPNTDEELLRRFLDNTL</sequence>
<dbReference type="Proteomes" id="UP000064967">
    <property type="component" value="Chromosome"/>
</dbReference>
<dbReference type="AlphaFoldDB" id="A0A0K1PZD7"/>
<protein>
    <submittedName>
        <fullName evidence="1">Uncharacterized protein</fullName>
    </submittedName>
</protein>
<dbReference type="KEGG" id="llu:AKJ09_05183"/>